<feature type="compositionally biased region" description="Polar residues" evidence="1">
    <location>
        <begin position="144"/>
        <end position="175"/>
    </location>
</feature>
<feature type="compositionally biased region" description="Basic and acidic residues" evidence="1">
    <location>
        <begin position="103"/>
        <end position="112"/>
    </location>
</feature>
<feature type="compositionally biased region" description="Polar residues" evidence="1">
    <location>
        <begin position="126"/>
        <end position="137"/>
    </location>
</feature>
<name>A0A0H5QKV6_9EUKA</name>
<protein>
    <submittedName>
        <fullName evidence="2">Uncharacterized protein</fullName>
    </submittedName>
</protein>
<dbReference type="AlphaFoldDB" id="A0A0H5QKV6"/>
<sequence>MDEIHGAASDLRVSTLRMKFETLGHSQSREGASPGKKNRDLMDLFEGQTTSKMRVRFESMSNPAAEIRSFSRSHSGSLLERRVPRRFASHSSRESMSAIFRGSAEEIGERTSLKPQDFPKPGSVCQGETTSNAYQDSNTEHHQQISFKQNGENTNPESAPASRNEQDSEITPASRSRQDSVRDSESRKDQDAPVAPASPNGPGSDIFPASGRGQDVVNTEPHFAFDVVTLRKRSREKRPSILANGSDSIFSSADPVVAQNNSTEDQSSLDFSSADATAEQNKSEESMGLPQDQCIEIFSSAAA</sequence>
<feature type="compositionally biased region" description="Basic and acidic residues" evidence="1">
    <location>
        <begin position="176"/>
        <end position="191"/>
    </location>
</feature>
<accession>A0A0H5QKV6</accession>
<dbReference type="EMBL" id="HACM01002201">
    <property type="protein sequence ID" value="CRZ02643.1"/>
    <property type="molecule type" value="Transcribed_RNA"/>
</dbReference>
<feature type="region of interest" description="Disordered" evidence="1">
    <location>
        <begin position="68"/>
        <end position="218"/>
    </location>
</feature>
<organism evidence="2">
    <name type="scientific">Spongospora subterranea</name>
    <dbReference type="NCBI Taxonomy" id="70186"/>
    <lineage>
        <taxon>Eukaryota</taxon>
        <taxon>Sar</taxon>
        <taxon>Rhizaria</taxon>
        <taxon>Endomyxa</taxon>
        <taxon>Phytomyxea</taxon>
        <taxon>Plasmodiophorida</taxon>
        <taxon>Plasmodiophoridae</taxon>
        <taxon>Spongospora</taxon>
    </lineage>
</organism>
<proteinExistence type="predicted"/>
<feature type="compositionally biased region" description="Polar residues" evidence="1">
    <location>
        <begin position="258"/>
        <end position="280"/>
    </location>
</feature>
<evidence type="ECO:0000313" key="2">
    <source>
        <dbReference type="EMBL" id="CRZ02643.1"/>
    </source>
</evidence>
<feature type="region of interest" description="Disordered" evidence="1">
    <location>
        <begin position="234"/>
        <end position="292"/>
    </location>
</feature>
<evidence type="ECO:0000256" key="1">
    <source>
        <dbReference type="SAM" id="MobiDB-lite"/>
    </source>
</evidence>
<feature type="region of interest" description="Disordered" evidence="1">
    <location>
        <begin position="22"/>
        <end position="41"/>
    </location>
</feature>
<reference evidence="2" key="1">
    <citation type="submission" date="2015-04" db="EMBL/GenBank/DDBJ databases">
        <title>The genome sequence of the plant pathogenic Rhizarian Plasmodiophora brassicae reveals insights in its biotrophic life cycle and the origin of chitin synthesis.</title>
        <authorList>
            <person name="Schwelm A."/>
            <person name="Fogelqvist J."/>
            <person name="Knaust A."/>
            <person name="Julke S."/>
            <person name="Lilja T."/>
            <person name="Dhandapani V."/>
            <person name="Bonilla-Rosso G."/>
            <person name="Karlsson M."/>
            <person name="Shevchenko A."/>
            <person name="Choi S.R."/>
            <person name="Kim H.G."/>
            <person name="Park J.Y."/>
            <person name="Lim Y.P."/>
            <person name="Ludwig-Muller J."/>
            <person name="Dixelius C."/>
        </authorList>
    </citation>
    <scope>NUCLEOTIDE SEQUENCE</scope>
    <source>
        <tissue evidence="2">Potato root galls</tissue>
    </source>
</reference>
<feature type="non-terminal residue" evidence="2">
    <location>
        <position position="303"/>
    </location>
</feature>